<dbReference type="PIRSF" id="PIRSF006643">
    <property type="entry name" value="NDUA6"/>
    <property type="match status" value="1"/>
</dbReference>
<keyword evidence="7" id="KW-0496">Mitochondrion</keyword>
<evidence type="ECO:0000313" key="11">
    <source>
        <dbReference type="Proteomes" id="UP001063166"/>
    </source>
</evidence>
<comment type="similarity">
    <text evidence="2">Belongs to the complex I LYR family.</text>
</comment>
<dbReference type="AlphaFoldDB" id="A0A9P3PWD7"/>
<dbReference type="CDD" id="cd20266">
    <property type="entry name" value="Complex1_LYR_NDUFA6_LYRM6"/>
    <property type="match status" value="1"/>
</dbReference>
<accession>A0A9P3PWD7</accession>
<dbReference type="InterPro" id="IPR045299">
    <property type="entry name" value="Complex1_LYR_NDUFA6_LYRM6"/>
</dbReference>
<evidence type="ECO:0000313" key="10">
    <source>
        <dbReference type="EMBL" id="GLB44205.1"/>
    </source>
</evidence>
<dbReference type="InterPro" id="IPR016488">
    <property type="entry name" value="NADH_Ub_cplx-1_asu_su-6"/>
</dbReference>
<keyword evidence="5" id="KW-0999">Mitochondrion inner membrane</keyword>
<comment type="caution">
    <text evidence="10">The sequence shown here is derived from an EMBL/GenBank/DDBJ whole genome shotgun (WGS) entry which is preliminary data.</text>
</comment>
<dbReference type="Pfam" id="PF05347">
    <property type="entry name" value="Complex1_LYR"/>
    <property type="match status" value="1"/>
</dbReference>
<evidence type="ECO:0000256" key="8">
    <source>
        <dbReference type="ARBA" id="ARBA00023136"/>
    </source>
</evidence>
<proteinExistence type="inferred from homology"/>
<evidence type="ECO:0000256" key="7">
    <source>
        <dbReference type="ARBA" id="ARBA00023128"/>
    </source>
</evidence>
<keyword evidence="8" id="KW-0472">Membrane</keyword>
<evidence type="ECO:0000256" key="3">
    <source>
        <dbReference type="ARBA" id="ARBA00022448"/>
    </source>
</evidence>
<dbReference type="GO" id="GO:0006979">
    <property type="term" value="P:response to oxidative stress"/>
    <property type="evidence" value="ECO:0007669"/>
    <property type="project" value="TreeGrafter"/>
</dbReference>
<evidence type="ECO:0000256" key="2">
    <source>
        <dbReference type="ARBA" id="ARBA00009508"/>
    </source>
</evidence>
<sequence length="132" mass="15456">MTTIPARLALKTKTSADFNESRRRAIQLYRDWYRAAPEIVDLYALNVSPARVRHAVRERFEKNRYVTDKRAIDVLLLKGRQEYQETMNCWKQVDHIMGILLPSQSRPPRTFLQKFYEGRDEDASVPAASGVW</sequence>
<evidence type="ECO:0000256" key="1">
    <source>
        <dbReference type="ARBA" id="ARBA00004443"/>
    </source>
</evidence>
<dbReference type="GO" id="GO:0045271">
    <property type="term" value="C:respiratory chain complex I"/>
    <property type="evidence" value="ECO:0007669"/>
    <property type="project" value="InterPro"/>
</dbReference>
<dbReference type="OrthoDB" id="14535at2759"/>
<dbReference type="PANTHER" id="PTHR12964">
    <property type="entry name" value="NADH-UBIQUINONE OXIDOREDUCTASE B14 SUBUNIT"/>
    <property type="match status" value="1"/>
</dbReference>
<evidence type="ECO:0000259" key="9">
    <source>
        <dbReference type="Pfam" id="PF05347"/>
    </source>
</evidence>
<dbReference type="InterPro" id="IPR008011">
    <property type="entry name" value="Complex1_LYR_dom"/>
</dbReference>
<gene>
    <name evidence="10" type="primary">NdufA6</name>
    <name evidence="10" type="ORF">LshimejAT787_1601350</name>
</gene>
<comment type="subcellular location">
    <subcellularLocation>
        <location evidence="1">Mitochondrion inner membrane</location>
        <topology evidence="1">Peripheral membrane protein</topology>
        <orientation evidence="1">Matrix side</orientation>
    </subcellularLocation>
</comment>
<dbReference type="Proteomes" id="UP001063166">
    <property type="component" value="Unassembled WGS sequence"/>
</dbReference>
<dbReference type="GO" id="GO:0005743">
    <property type="term" value="C:mitochondrial inner membrane"/>
    <property type="evidence" value="ECO:0007669"/>
    <property type="project" value="UniProtKB-SubCell"/>
</dbReference>
<evidence type="ECO:0000256" key="6">
    <source>
        <dbReference type="ARBA" id="ARBA00022982"/>
    </source>
</evidence>
<organism evidence="10 11">
    <name type="scientific">Lyophyllum shimeji</name>
    <name type="common">Hon-shimeji</name>
    <name type="synonym">Tricholoma shimeji</name>
    <dbReference type="NCBI Taxonomy" id="47721"/>
    <lineage>
        <taxon>Eukaryota</taxon>
        <taxon>Fungi</taxon>
        <taxon>Dikarya</taxon>
        <taxon>Basidiomycota</taxon>
        <taxon>Agaricomycotina</taxon>
        <taxon>Agaricomycetes</taxon>
        <taxon>Agaricomycetidae</taxon>
        <taxon>Agaricales</taxon>
        <taxon>Tricholomatineae</taxon>
        <taxon>Lyophyllaceae</taxon>
        <taxon>Lyophyllum</taxon>
    </lineage>
</organism>
<dbReference type="PANTHER" id="PTHR12964:SF0">
    <property type="entry name" value="NADH DEHYDROGENASE [UBIQUINONE] 1 ALPHA SUBCOMPLEX SUBUNIT 6"/>
    <property type="match status" value="1"/>
</dbReference>
<evidence type="ECO:0000256" key="4">
    <source>
        <dbReference type="ARBA" id="ARBA00022660"/>
    </source>
</evidence>
<keyword evidence="6" id="KW-0249">Electron transport</keyword>
<dbReference type="EMBL" id="BRPK01000016">
    <property type="protein sequence ID" value="GLB44205.1"/>
    <property type="molecule type" value="Genomic_DNA"/>
</dbReference>
<feature type="domain" description="Complex 1 LYR protein" evidence="9">
    <location>
        <begin position="23"/>
        <end position="84"/>
    </location>
</feature>
<reference evidence="10" key="1">
    <citation type="submission" date="2022-07" db="EMBL/GenBank/DDBJ databases">
        <title>The genome of Lyophyllum shimeji provides insight into the initial evolution of ectomycorrhizal fungal genome.</title>
        <authorList>
            <person name="Kobayashi Y."/>
            <person name="Shibata T."/>
            <person name="Hirakawa H."/>
            <person name="Shigenobu S."/>
            <person name="Nishiyama T."/>
            <person name="Yamada A."/>
            <person name="Hasebe M."/>
            <person name="Kawaguchi M."/>
        </authorList>
    </citation>
    <scope>NUCLEOTIDE SEQUENCE</scope>
    <source>
        <strain evidence="10">AT787</strain>
    </source>
</reference>
<name>A0A9P3PWD7_LYOSH</name>
<protein>
    <submittedName>
        <fullName evidence="10">Complex I LYR family protein</fullName>
    </submittedName>
</protein>
<evidence type="ECO:0000256" key="5">
    <source>
        <dbReference type="ARBA" id="ARBA00022792"/>
    </source>
</evidence>
<keyword evidence="4" id="KW-0679">Respiratory chain</keyword>
<keyword evidence="11" id="KW-1185">Reference proteome</keyword>
<keyword evidence="3" id="KW-0813">Transport</keyword>